<accession>A0ABR1UAY4</accession>
<organism evidence="1 2">
    <name type="scientific">Apiospora rasikravindrae</name>
    <dbReference type="NCBI Taxonomy" id="990691"/>
    <lineage>
        <taxon>Eukaryota</taxon>
        <taxon>Fungi</taxon>
        <taxon>Dikarya</taxon>
        <taxon>Ascomycota</taxon>
        <taxon>Pezizomycotina</taxon>
        <taxon>Sordariomycetes</taxon>
        <taxon>Xylariomycetidae</taxon>
        <taxon>Amphisphaeriales</taxon>
        <taxon>Apiosporaceae</taxon>
        <taxon>Apiospora</taxon>
    </lineage>
</organism>
<protein>
    <submittedName>
        <fullName evidence="1">Uncharacterized protein</fullName>
    </submittedName>
</protein>
<gene>
    <name evidence="1" type="ORF">PG993_001283</name>
</gene>
<sequence length="64" mass="7558">MAFPFHYIIRLASTSMRKQKPDAKERIAVLGFRQPARPGSQKRYRCPGLDWSDWIPPIHRKNVH</sequence>
<proteinExistence type="predicted"/>
<name>A0ABR1UAY4_9PEZI</name>
<comment type="caution">
    <text evidence="1">The sequence shown here is derived from an EMBL/GenBank/DDBJ whole genome shotgun (WGS) entry which is preliminary data.</text>
</comment>
<evidence type="ECO:0000313" key="1">
    <source>
        <dbReference type="EMBL" id="KAK8056056.1"/>
    </source>
</evidence>
<keyword evidence="2" id="KW-1185">Reference proteome</keyword>
<reference evidence="1 2" key="1">
    <citation type="submission" date="2023-01" db="EMBL/GenBank/DDBJ databases">
        <title>Analysis of 21 Apiospora genomes using comparative genomics revels a genus with tremendous synthesis potential of carbohydrate active enzymes and secondary metabolites.</title>
        <authorList>
            <person name="Sorensen T."/>
        </authorList>
    </citation>
    <scope>NUCLEOTIDE SEQUENCE [LARGE SCALE GENOMIC DNA]</scope>
    <source>
        <strain evidence="1 2">CBS 33761</strain>
    </source>
</reference>
<evidence type="ECO:0000313" key="2">
    <source>
        <dbReference type="Proteomes" id="UP001444661"/>
    </source>
</evidence>
<dbReference type="Proteomes" id="UP001444661">
    <property type="component" value="Unassembled WGS sequence"/>
</dbReference>
<dbReference type="EMBL" id="JAQQWK010000001">
    <property type="protein sequence ID" value="KAK8056056.1"/>
    <property type="molecule type" value="Genomic_DNA"/>
</dbReference>